<dbReference type="InterPro" id="IPR014606">
    <property type="entry name" value="Heptose_7-P_kinase"/>
</dbReference>
<dbReference type="AlphaFoldDB" id="I5B6J0"/>
<dbReference type="Gene3D" id="3.30.230.120">
    <property type="match status" value="1"/>
</dbReference>
<dbReference type="Pfam" id="PF08544">
    <property type="entry name" value="GHMP_kinases_C"/>
    <property type="match status" value="1"/>
</dbReference>
<dbReference type="Proteomes" id="UP000005778">
    <property type="component" value="Chromosome"/>
</dbReference>
<feature type="domain" description="GHMP kinase N-terminal" evidence="6">
    <location>
        <begin position="81"/>
        <end position="168"/>
    </location>
</feature>
<feature type="domain" description="GHMP kinase C-terminal" evidence="7">
    <location>
        <begin position="241"/>
        <end position="316"/>
    </location>
</feature>
<keyword evidence="4" id="KW-0067">ATP-binding</keyword>
<dbReference type="GO" id="GO:0050201">
    <property type="term" value="F:fucokinase activity"/>
    <property type="evidence" value="ECO:0007669"/>
    <property type="project" value="TreeGrafter"/>
</dbReference>
<dbReference type="SUPFAM" id="SSF55060">
    <property type="entry name" value="GHMP Kinase, C-terminal domain"/>
    <property type="match status" value="1"/>
</dbReference>
<comment type="similarity">
    <text evidence="5">Belongs to the GHMP kinase family.</text>
</comment>
<name>I5B6J0_9BACT</name>
<reference evidence="8 9" key="1">
    <citation type="submission" date="2011-09" db="EMBL/GenBank/DDBJ databases">
        <authorList>
            <consortium name="US DOE Joint Genome Institute (JGI-PGF)"/>
            <person name="Lucas S."/>
            <person name="Han J."/>
            <person name="Lapidus A."/>
            <person name="Cheng J.-F."/>
            <person name="Goodwin L."/>
            <person name="Pitluck S."/>
            <person name="Peters L."/>
            <person name="Land M.L."/>
            <person name="Hauser L."/>
            <person name="Orellana R."/>
            <person name="Lovley D."/>
            <person name="Woyke T.J."/>
        </authorList>
    </citation>
    <scope>NUCLEOTIDE SEQUENCE [LARGE SCALE GENOMIC DNA]</scope>
    <source>
        <strain evidence="8 9">2ac9</strain>
    </source>
</reference>
<sequence length="341" mass="37573">MLIRSKAPLRLGLAGGGTDVPPYCDLYVGYVLNATIDLYAHCTIETHNLNKITFRAEDRNQAFESDAVSFLNPDGILDLHKGIYNKIVSKFNDGKPLSFTMTTYSDAPSGSGLGGSSTMVVAMIKAFVEWLHLPLGDYDIAKLAFEIEREDIGIIGGSQDQYAATFGGFNFIEFYENKRVIVNPLRIKNWIVDELESSFVLYFTGITRSASIIEEEKSNAIRKDSVALEAMHDVKNKALLMKESILKGDIKSFAEILGHSWESKKKMAASVSNKDINHIYETAIENGAYSGKISGAGGGGFMFFIVDPIKKIKLINTLNTLGGKVINFHFTQSGTKGWLII</sequence>
<dbReference type="InterPro" id="IPR013750">
    <property type="entry name" value="GHMP_kinase_C_dom"/>
</dbReference>
<dbReference type="PANTHER" id="PTHR32463">
    <property type="entry name" value="L-FUCOSE KINASE"/>
    <property type="match status" value="1"/>
</dbReference>
<dbReference type="OrthoDB" id="9812992at2"/>
<dbReference type="InterPro" id="IPR001174">
    <property type="entry name" value="HddA/FKP"/>
</dbReference>
<reference evidence="8 9" key="2">
    <citation type="submission" date="2012-02" db="EMBL/GenBank/DDBJ databases">
        <title>Improved High-Quality Draft sequence of Desulfobacter postgatei 2ac9.</title>
        <authorList>
            <consortium name="US DOE Joint Genome Institute"/>
            <person name="Lucas S."/>
            <person name="Han J."/>
            <person name="Lapidus A."/>
            <person name="Cheng J.-F."/>
            <person name="Goodwin L."/>
            <person name="Pitluck S."/>
            <person name="Peters L."/>
            <person name="Ovchinnikova G."/>
            <person name="Held B."/>
            <person name="Detter J.C."/>
            <person name="Han C."/>
            <person name="Tapia R."/>
            <person name="Land M."/>
            <person name="Hauser L."/>
            <person name="Kyrpides N."/>
            <person name="Ivanova N."/>
            <person name="Pagani I."/>
            <person name="Orellana R."/>
            <person name="Lovley D."/>
            <person name="Woyke T."/>
        </authorList>
    </citation>
    <scope>NUCLEOTIDE SEQUENCE [LARGE SCALE GENOMIC DNA]</scope>
    <source>
        <strain evidence="8 9">2ac9</strain>
    </source>
</reference>
<keyword evidence="2" id="KW-0547">Nucleotide-binding</keyword>
<proteinExistence type="inferred from homology"/>
<evidence type="ECO:0000259" key="7">
    <source>
        <dbReference type="Pfam" id="PF08544"/>
    </source>
</evidence>
<dbReference type="RefSeq" id="WP_004074943.1">
    <property type="nucleotide sequence ID" value="NZ_CM001488.1"/>
</dbReference>
<dbReference type="SUPFAM" id="SSF54211">
    <property type="entry name" value="Ribosomal protein S5 domain 2-like"/>
    <property type="match status" value="1"/>
</dbReference>
<evidence type="ECO:0000256" key="1">
    <source>
        <dbReference type="ARBA" id="ARBA00022679"/>
    </source>
</evidence>
<dbReference type="PIRSF" id="PIRSF036406">
    <property type="entry name" value="Hept_kin"/>
    <property type="match status" value="1"/>
</dbReference>
<dbReference type="STRING" id="879212.DespoDRAFT_03328"/>
<protein>
    <submittedName>
        <fullName evidence="8">Putative kinase, galactokinase/mevalonate kinase</fullName>
    </submittedName>
</protein>
<evidence type="ECO:0000256" key="2">
    <source>
        <dbReference type="ARBA" id="ARBA00022741"/>
    </source>
</evidence>
<dbReference type="InterPro" id="IPR052203">
    <property type="entry name" value="GHMP_Kinase-Related"/>
</dbReference>
<dbReference type="InterPro" id="IPR020568">
    <property type="entry name" value="Ribosomal_Su5_D2-typ_SF"/>
</dbReference>
<dbReference type="PANTHER" id="PTHR32463:SF0">
    <property type="entry name" value="L-FUCOSE KINASE"/>
    <property type="match status" value="1"/>
</dbReference>
<organism evidence="8 9">
    <name type="scientific">Desulfobacter postgatei 2ac9</name>
    <dbReference type="NCBI Taxonomy" id="879212"/>
    <lineage>
        <taxon>Bacteria</taxon>
        <taxon>Pseudomonadati</taxon>
        <taxon>Thermodesulfobacteriota</taxon>
        <taxon>Desulfobacteria</taxon>
        <taxon>Desulfobacterales</taxon>
        <taxon>Desulfobacteraceae</taxon>
        <taxon>Desulfobacter</taxon>
    </lineage>
</organism>
<dbReference type="PRINTS" id="PR00960">
    <property type="entry name" value="LMBPPROTEIN"/>
</dbReference>
<dbReference type="GO" id="GO:0042352">
    <property type="term" value="P:GDP-L-fucose salvage"/>
    <property type="evidence" value="ECO:0007669"/>
    <property type="project" value="TreeGrafter"/>
</dbReference>
<evidence type="ECO:0000256" key="5">
    <source>
        <dbReference type="ARBA" id="ARBA00038121"/>
    </source>
</evidence>
<keyword evidence="1" id="KW-0808">Transferase</keyword>
<dbReference type="eggNOG" id="COG2605">
    <property type="taxonomic scope" value="Bacteria"/>
</dbReference>
<keyword evidence="9" id="KW-1185">Reference proteome</keyword>
<dbReference type="GO" id="GO:0005524">
    <property type="term" value="F:ATP binding"/>
    <property type="evidence" value="ECO:0007669"/>
    <property type="project" value="UniProtKB-KW"/>
</dbReference>
<evidence type="ECO:0000313" key="9">
    <source>
        <dbReference type="Proteomes" id="UP000005778"/>
    </source>
</evidence>
<dbReference type="HOGENOM" id="CLU_048558_1_0_7"/>
<gene>
    <name evidence="8" type="ORF">DespoDRAFT_03328</name>
</gene>
<dbReference type="Pfam" id="PF00288">
    <property type="entry name" value="GHMP_kinases_N"/>
    <property type="match status" value="1"/>
</dbReference>
<dbReference type="EMBL" id="CM001488">
    <property type="protein sequence ID" value="EIM65103.1"/>
    <property type="molecule type" value="Genomic_DNA"/>
</dbReference>
<evidence type="ECO:0000256" key="3">
    <source>
        <dbReference type="ARBA" id="ARBA00022777"/>
    </source>
</evidence>
<accession>I5B6J0</accession>
<dbReference type="InterPro" id="IPR006204">
    <property type="entry name" value="GHMP_kinase_N_dom"/>
</dbReference>
<dbReference type="InterPro" id="IPR036554">
    <property type="entry name" value="GHMP_kinase_C_sf"/>
</dbReference>
<evidence type="ECO:0000256" key="4">
    <source>
        <dbReference type="ARBA" id="ARBA00022840"/>
    </source>
</evidence>
<evidence type="ECO:0000259" key="6">
    <source>
        <dbReference type="Pfam" id="PF00288"/>
    </source>
</evidence>
<keyword evidence="3 8" id="KW-0418">Kinase</keyword>
<evidence type="ECO:0000313" key="8">
    <source>
        <dbReference type="EMBL" id="EIM65103.1"/>
    </source>
</evidence>